<evidence type="ECO:0000313" key="5">
    <source>
        <dbReference type="Proteomes" id="UP000308000"/>
    </source>
</evidence>
<proteinExistence type="predicted"/>
<evidence type="ECO:0000256" key="2">
    <source>
        <dbReference type="ARBA" id="ARBA00022679"/>
    </source>
</evidence>
<dbReference type="InterPro" id="IPR016874">
    <property type="entry name" value="TcmP-like"/>
</dbReference>
<dbReference type="PANTHER" id="PTHR43619:SF2">
    <property type="entry name" value="S-ADENOSYL-L-METHIONINE-DEPENDENT METHYLTRANSFERASES SUPERFAMILY PROTEIN"/>
    <property type="match status" value="1"/>
</dbReference>
<dbReference type="Proteomes" id="UP000308000">
    <property type="component" value="Unassembled WGS sequence"/>
</dbReference>
<keyword evidence="6" id="KW-1185">Reference proteome</keyword>
<organism evidence="4 5">
    <name type="scientific">Deinococcus metallilatus</name>
    <dbReference type="NCBI Taxonomy" id="1211322"/>
    <lineage>
        <taxon>Bacteria</taxon>
        <taxon>Thermotogati</taxon>
        <taxon>Deinococcota</taxon>
        <taxon>Deinococci</taxon>
        <taxon>Deinococcales</taxon>
        <taxon>Deinococcaceae</taxon>
        <taxon>Deinococcus</taxon>
    </lineage>
</organism>
<dbReference type="PANTHER" id="PTHR43619">
    <property type="entry name" value="S-ADENOSYL-L-METHIONINE-DEPENDENT METHYLTRANSFERASE YKTD-RELATED"/>
    <property type="match status" value="1"/>
</dbReference>
<evidence type="ECO:0000313" key="4">
    <source>
        <dbReference type="EMBL" id="TLK30786.1"/>
    </source>
</evidence>
<dbReference type="EMBL" id="VBRC01000002">
    <property type="protein sequence ID" value="TLK30786.1"/>
    <property type="molecule type" value="Genomic_DNA"/>
</dbReference>
<dbReference type="GO" id="GO:0008168">
    <property type="term" value="F:methyltransferase activity"/>
    <property type="evidence" value="ECO:0007669"/>
    <property type="project" value="UniProtKB-KW"/>
</dbReference>
<dbReference type="Gene3D" id="3.40.50.150">
    <property type="entry name" value="Vaccinia Virus protein VP39"/>
    <property type="match status" value="1"/>
</dbReference>
<protein>
    <submittedName>
        <fullName evidence="4">Class I SAM-dependent methyltransferase</fullName>
    </submittedName>
    <submittedName>
        <fullName evidence="3">O-methyltransferase involved in polyketide biosynthesis</fullName>
    </submittedName>
</protein>
<dbReference type="Pfam" id="PF04072">
    <property type="entry name" value="LCM"/>
    <property type="match status" value="1"/>
</dbReference>
<keyword evidence="2" id="KW-0808">Transferase</keyword>
<gene>
    <name evidence="4" type="ORF">FCS05_03265</name>
    <name evidence="3" type="ORF">HNQ10_000670</name>
</gene>
<sequence>MSGPGQLNPEQATLLIPLVAKASQNTWRDPILRDETAAQVLRRLGRAVPARPALRGDAFGLALRARALDEWTAAFLARHPAATVLHLGCGLDGRVDPVPVPPGARWFDLDLPEVIALRRAVYPRHEGPGYRMIAASVTEGGWLREVPREGPVLVIAEGLLMYLPEPEVRALLTRLGEMFPGGELVCDALSGLGVRLGGWHPALRASGATLRWGLEDPREVETWPPGFHLLDDVSLLDLPGFARLPRVERAAWRVLRRVPLLRRVHRLLRYRFQPLG</sequence>
<dbReference type="EMBL" id="JACHFV010000002">
    <property type="protein sequence ID" value="MBB5293857.1"/>
    <property type="molecule type" value="Genomic_DNA"/>
</dbReference>
<dbReference type="GO" id="GO:0032259">
    <property type="term" value="P:methylation"/>
    <property type="evidence" value="ECO:0007669"/>
    <property type="project" value="UniProtKB-KW"/>
</dbReference>
<dbReference type="InterPro" id="IPR029063">
    <property type="entry name" value="SAM-dependent_MTases_sf"/>
</dbReference>
<dbReference type="Proteomes" id="UP000536909">
    <property type="component" value="Unassembled WGS sequence"/>
</dbReference>
<evidence type="ECO:0000313" key="6">
    <source>
        <dbReference type="Proteomes" id="UP000536909"/>
    </source>
</evidence>
<dbReference type="PIRSF" id="PIRSF028177">
    <property type="entry name" value="Polyketide_synth_Omtfrase_TcmP"/>
    <property type="match status" value="1"/>
</dbReference>
<evidence type="ECO:0000256" key="1">
    <source>
        <dbReference type="ARBA" id="ARBA00022603"/>
    </source>
</evidence>
<dbReference type="RefSeq" id="WP_129117521.1">
    <property type="nucleotide sequence ID" value="NZ_BSUI01000040.1"/>
</dbReference>
<reference evidence="4 5" key="1">
    <citation type="submission" date="2019-04" db="EMBL/GenBank/DDBJ databases">
        <title>Deinococcus metalilatus MA1002 mutant No.5.</title>
        <authorList>
            <person name="Park W."/>
            <person name="Park C."/>
        </authorList>
    </citation>
    <scope>NUCLEOTIDE SEQUENCE [LARGE SCALE GENOMIC DNA]</scope>
    <source>
        <strain evidence="4 5">MA1002-m5</strain>
    </source>
</reference>
<reference evidence="3 6" key="2">
    <citation type="submission" date="2020-08" db="EMBL/GenBank/DDBJ databases">
        <title>Genomic Encyclopedia of Type Strains, Phase IV (KMG-IV): sequencing the most valuable type-strain genomes for metagenomic binning, comparative biology and taxonomic classification.</title>
        <authorList>
            <person name="Goeker M."/>
        </authorList>
    </citation>
    <scope>NUCLEOTIDE SEQUENCE [LARGE SCALE GENOMIC DNA]</scope>
    <source>
        <strain evidence="3 6">DSM 105434</strain>
    </source>
</reference>
<dbReference type="InterPro" id="IPR007213">
    <property type="entry name" value="Ppm1/Ppm2/Tcmp"/>
</dbReference>
<name>A0AAJ5F8P5_9DEIO</name>
<evidence type="ECO:0000313" key="3">
    <source>
        <dbReference type="EMBL" id="MBB5293857.1"/>
    </source>
</evidence>
<accession>A0AAJ5F8P5</accession>
<dbReference type="AlphaFoldDB" id="A0AAJ5F8P5"/>
<keyword evidence="1 4" id="KW-0489">Methyltransferase</keyword>
<dbReference type="SUPFAM" id="SSF53335">
    <property type="entry name" value="S-adenosyl-L-methionine-dependent methyltransferases"/>
    <property type="match status" value="1"/>
</dbReference>
<comment type="caution">
    <text evidence="4">The sequence shown here is derived from an EMBL/GenBank/DDBJ whole genome shotgun (WGS) entry which is preliminary data.</text>
</comment>